<gene>
    <name evidence="1" type="ORF">Thert_03438</name>
</gene>
<name>A0A223I395_THETR</name>
<dbReference type="RefSeq" id="WP_094398073.1">
    <property type="nucleotide sequence ID" value="NZ_CP016893.1"/>
</dbReference>
<dbReference type="AlphaFoldDB" id="A0A223I395"/>
<sequence length="91" mass="10665">MELRNYMEEAVKDTLDSVLKDLDVCKCEKCRLDIMALTLNSLPSKYYVTEKGELYNKVNELKRQFEVDIISKITQAAYFVNEHKHHGDDHV</sequence>
<proteinExistence type="predicted"/>
<dbReference type="Proteomes" id="UP000214975">
    <property type="component" value="Chromosome"/>
</dbReference>
<dbReference type="EMBL" id="CP016893">
    <property type="protein sequence ID" value="AST59160.1"/>
    <property type="molecule type" value="Genomic_DNA"/>
</dbReference>
<accession>A0A223I395</accession>
<dbReference type="InterPro" id="IPR019657">
    <property type="entry name" value="ComFB"/>
</dbReference>
<evidence type="ECO:0000313" key="1">
    <source>
        <dbReference type="EMBL" id="AST59160.1"/>
    </source>
</evidence>
<dbReference type="Pfam" id="PF10719">
    <property type="entry name" value="ComFB"/>
    <property type="match status" value="1"/>
</dbReference>
<organism evidence="1 2">
    <name type="scientific">Thermoanaerobacterium thermosaccharolyticum</name>
    <name type="common">Clostridium thermosaccharolyticum</name>
    <dbReference type="NCBI Taxonomy" id="1517"/>
    <lineage>
        <taxon>Bacteria</taxon>
        <taxon>Bacillati</taxon>
        <taxon>Bacillota</taxon>
        <taxon>Clostridia</taxon>
        <taxon>Thermoanaerobacterales</taxon>
        <taxon>Thermoanaerobacteraceae</taxon>
        <taxon>Thermoanaerobacterium</taxon>
    </lineage>
</organism>
<protein>
    <submittedName>
        <fullName evidence="1">Late competence development protein</fullName>
    </submittedName>
</protein>
<reference evidence="1 2" key="1">
    <citation type="submission" date="2016-08" db="EMBL/GenBank/DDBJ databases">
        <title>A novel genetic cassette of butanologenic Thermoanaerobacterium thermosaccharolyticum that directly convert cellulose to butanol.</title>
        <authorList>
            <person name="Li T."/>
            <person name="He J."/>
        </authorList>
    </citation>
    <scope>NUCLEOTIDE SEQUENCE [LARGE SCALE GENOMIC DNA]</scope>
    <source>
        <strain evidence="1 2">TG57</strain>
    </source>
</reference>
<evidence type="ECO:0000313" key="2">
    <source>
        <dbReference type="Proteomes" id="UP000214975"/>
    </source>
</evidence>